<dbReference type="InterPro" id="IPR045616">
    <property type="entry name" value="DUF6446"/>
</dbReference>
<comment type="caution">
    <text evidence="1">The sequence shown here is derived from an EMBL/GenBank/DDBJ whole genome shotgun (WGS) entry which is preliminary data.</text>
</comment>
<proteinExistence type="predicted"/>
<organism evidence="1 2">
    <name type="scientific">Paracoccus pacificus</name>
    <dbReference type="NCBI Taxonomy" id="1463598"/>
    <lineage>
        <taxon>Bacteria</taxon>
        <taxon>Pseudomonadati</taxon>
        <taxon>Pseudomonadota</taxon>
        <taxon>Alphaproteobacteria</taxon>
        <taxon>Rhodobacterales</taxon>
        <taxon>Paracoccaceae</taxon>
        <taxon>Paracoccus</taxon>
    </lineage>
</organism>
<reference evidence="2" key="1">
    <citation type="journal article" date="2019" name="Int. J. Syst. Evol. Microbiol.">
        <title>The Global Catalogue of Microorganisms (GCM) 10K type strain sequencing project: providing services to taxonomists for standard genome sequencing and annotation.</title>
        <authorList>
            <consortium name="The Broad Institute Genomics Platform"/>
            <consortium name="The Broad Institute Genome Sequencing Center for Infectious Disease"/>
            <person name="Wu L."/>
            <person name="Ma J."/>
        </authorList>
    </citation>
    <scope>NUCLEOTIDE SEQUENCE [LARGE SCALE GENOMIC DNA]</scope>
    <source>
        <strain evidence="2">CCUG 56029</strain>
    </source>
</reference>
<keyword evidence="2" id="KW-1185">Reference proteome</keyword>
<evidence type="ECO:0000313" key="2">
    <source>
        <dbReference type="Proteomes" id="UP001597213"/>
    </source>
</evidence>
<accession>A0ABW4R311</accession>
<sequence>MNGKWPVLAILVSAVAVGAGVWYTQEYGYYARLDPSAAQPTVVVDGKPVPLGATDLEAIDANSSPIRWRACFRLAEPLPAGAEPFPNAEPLVGPRWFSCFDAGQIDRDLASGAATAYLGQSDIRPGADRVIAVYPDGRAYGWHQLNEAAEEKRTIE</sequence>
<dbReference type="EMBL" id="JBHUEN010000005">
    <property type="protein sequence ID" value="MFD1880352.1"/>
    <property type="molecule type" value="Genomic_DNA"/>
</dbReference>
<gene>
    <name evidence="1" type="ORF">ACFSCT_01320</name>
</gene>
<dbReference type="RefSeq" id="WP_379139503.1">
    <property type="nucleotide sequence ID" value="NZ_JBHUEN010000005.1"/>
</dbReference>
<dbReference type="Pfam" id="PF20044">
    <property type="entry name" value="DUF6446"/>
    <property type="match status" value="1"/>
</dbReference>
<dbReference type="Proteomes" id="UP001597213">
    <property type="component" value="Unassembled WGS sequence"/>
</dbReference>
<protein>
    <submittedName>
        <fullName evidence="1">DUF6446 family protein</fullName>
    </submittedName>
</protein>
<evidence type="ECO:0000313" key="1">
    <source>
        <dbReference type="EMBL" id="MFD1880352.1"/>
    </source>
</evidence>
<name>A0ABW4R311_9RHOB</name>